<dbReference type="Gene3D" id="2.60.40.2700">
    <property type="match status" value="1"/>
</dbReference>
<dbReference type="Gene3D" id="2.40.160.160">
    <property type="entry name" value="Inverse autotransporter, beta-domain"/>
    <property type="match status" value="1"/>
</dbReference>
<comment type="similarity">
    <text evidence="1">Belongs to the intimin/invasin family.</text>
</comment>
<dbReference type="InterPro" id="IPR038177">
    <property type="entry name" value="IAT_beta_sf"/>
</dbReference>
<protein>
    <submittedName>
        <fullName evidence="3">Invasin</fullName>
    </submittedName>
</protein>
<comment type="caution">
    <text evidence="3">The sequence shown here is derived from an EMBL/GenBank/DDBJ whole genome shotgun (WGS) entry which is preliminary data.</text>
</comment>
<dbReference type="GO" id="GO:0009279">
    <property type="term" value="C:cell outer membrane"/>
    <property type="evidence" value="ECO:0007669"/>
    <property type="project" value="TreeGrafter"/>
</dbReference>
<proteinExistence type="inferred from homology"/>
<dbReference type="PANTHER" id="PTHR39576">
    <property type="entry name" value="ATTACHING AND EFFACING PROTEIN HOMOLOG-RELATED-RELATED"/>
    <property type="match status" value="1"/>
</dbReference>
<reference evidence="3" key="1">
    <citation type="submission" date="2018-10" db="EMBL/GenBank/DDBJ databases">
        <authorList>
            <consortium name="PulseNet: The National Subtyping Network for Foodborne Disease Surveillance"/>
            <person name="Tarr C.L."/>
            <person name="Trees E."/>
            <person name="Katz L.S."/>
            <person name="Carleton-Romer H.A."/>
            <person name="Stroika S."/>
            <person name="Kucerova Z."/>
            <person name="Roache K.F."/>
            <person name="Sabol A.L."/>
            <person name="Besser J."/>
            <person name="Gerner-Smidt P."/>
        </authorList>
    </citation>
    <scope>NUCLEOTIDE SEQUENCE</scope>
    <source>
        <strain evidence="3">PNUSAS056738</strain>
    </source>
</reference>
<dbReference type="InterPro" id="IPR024519">
    <property type="entry name" value="IAT_beta"/>
</dbReference>
<dbReference type="Pfam" id="PF11924">
    <property type="entry name" value="IAT_beta"/>
    <property type="match status" value="1"/>
</dbReference>
<dbReference type="InterPro" id="IPR051715">
    <property type="entry name" value="Intimin-Invasin_domain"/>
</dbReference>
<evidence type="ECO:0000313" key="3">
    <source>
        <dbReference type="EMBL" id="EAN2044021.1"/>
    </source>
</evidence>
<evidence type="ECO:0000256" key="1">
    <source>
        <dbReference type="ARBA" id="ARBA00010116"/>
    </source>
</evidence>
<name>A0A5T3ENU5_SALER</name>
<dbReference type="GO" id="GO:0007155">
    <property type="term" value="P:cell adhesion"/>
    <property type="evidence" value="ECO:0007669"/>
    <property type="project" value="InterPro"/>
</dbReference>
<dbReference type="EMBL" id="AACXJM010000103">
    <property type="protein sequence ID" value="EAN2044021.1"/>
    <property type="molecule type" value="Genomic_DNA"/>
</dbReference>
<feature type="domain" description="Inverse autotransporter beta-domain" evidence="2">
    <location>
        <begin position="50"/>
        <end position="329"/>
    </location>
</feature>
<dbReference type="PRINTS" id="PR01369">
    <property type="entry name" value="INTIMIN"/>
</dbReference>
<dbReference type="PANTHER" id="PTHR39576:SF2">
    <property type="entry name" value="ATTACHING AND EFFACING PROTEIN HOMOLOG-RELATED"/>
    <property type="match status" value="1"/>
</dbReference>
<dbReference type="InterPro" id="IPR003535">
    <property type="entry name" value="Intimin/invasin_bac"/>
</dbReference>
<accession>A0A5T3ENU5</accession>
<organism evidence="3">
    <name type="scientific">Salmonella enterica</name>
    <name type="common">Salmonella choleraesuis</name>
    <dbReference type="NCBI Taxonomy" id="28901"/>
    <lineage>
        <taxon>Bacteria</taxon>
        <taxon>Pseudomonadati</taxon>
        <taxon>Pseudomonadota</taxon>
        <taxon>Gammaproteobacteria</taxon>
        <taxon>Enterobacterales</taxon>
        <taxon>Enterobacteriaceae</taxon>
        <taxon>Salmonella</taxon>
    </lineage>
</organism>
<sequence length="662" mass="72573">MPINSLSLSRYVSWGLIISQISLPAVASYHTGRADNGVRATDTWLAQTTSLLAPQLQDNNLSEYARQQLKAYPESLTNDALNKGFATFLPDAKFRGGISLQDGTKYRSAEADLLLPIWENTSSIIFGQLGFRDHDSSSFNGRTFVNAGMGYRQTSGQWLLGTSAFLDSDIRNSHLRGGLGLEAFRDTFSVSGNYYFPLSGWRASAYQAFHDERPAYGFDVRMKGALPSFPWLGAELTFEQYYGDKVDLLGNDTLTRDPSAIGAALSWRPIPLLEVRVGYRDAGSGGSQGEGSINLIYSFGSTLKEQLDTSSITAATNAVNRTAFVDRNYDIVMEYREQASRIRITAPALTGRSGSTLTLQAQVNSHYPIEKIEWSGDAELLAGLKAQGSINSGLQLPVLPLTVQSGKEYGLFLIVTDSKGTTVTSERIPVTVLIDENSFRSDLNVINPGTKYTDGHFVIPASQTTTSNSEVVEWHYVRARSQEEWISLTPENVKYTTDMPGVTLKPLKGELRDGHWVERVQVEYNSAISATPSDALRLSITATGNDGSHPLKTDVRLLRHSNLLSTVTAVAIQYTPGTEELNGSTVAPVVGSVLQAKTLCNAGIECTDQFEYQWEISPDGSNWHNVPGATSKTWIMPAQMNGQSLQNMKVRVRVTSDNQEQP</sequence>
<dbReference type="AlphaFoldDB" id="A0A5T3ENU5"/>
<evidence type="ECO:0000259" key="2">
    <source>
        <dbReference type="Pfam" id="PF11924"/>
    </source>
</evidence>
<gene>
    <name evidence="3" type="ORF">D9N54_25045</name>
</gene>